<dbReference type="PANTHER" id="PTHR34613">
    <property type="entry name" value="SLL0800 PROTEIN"/>
    <property type="match status" value="1"/>
</dbReference>
<dbReference type="EMBL" id="BMTL01000004">
    <property type="protein sequence ID" value="GGR74014.1"/>
    <property type="molecule type" value="Genomic_DNA"/>
</dbReference>
<dbReference type="AlphaFoldDB" id="A0A918L210"/>
<protein>
    <submittedName>
        <fullName evidence="1">Uncharacterized protein</fullName>
    </submittedName>
</protein>
<reference evidence="1" key="2">
    <citation type="submission" date="2020-09" db="EMBL/GenBank/DDBJ databases">
        <authorList>
            <person name="Sun Q."/>
            <person name="Ohkuma M."/>
        </authorList>
    </citation>
    <scope>NUCLEOTIDE SEQUENCE</scope>
    <source>
        <strain evidence="1">JCM 4386</strain>
    </source>
</reference>
<organism evidence="1 2">
    <name type="scientific">Streptomyces humidus</name>
    <dbReference type="NCBI Taxonomy" id="52259"/>
    <lineage>
        <taxon>Bacteria</taxon>
        <taxon>Bacillati</taxon>
        <taxon>Actinomycetota</taxon>
        <taxon>Actinomycetes</taxon>
        <taxon>Kitasatosporales</taxon>
        <taxon>Streptomycetaceae</taxon>
        <taxon>Streptomyces</taxon>
    </lineage>
</organism>
<keyword evidence="2" id="KW-1185">Reference proteome</keyword>
<reference evidence="1" key="1">
    <citation type="journal article" date="2014" name="Int. J. Syst. Evol. Microbiol.">
        <title>Complete genome sequence of Corynebacterium casei LMG S-19264T (=DSM 44701T), isolated from a smear-ripened cheese.</title>
        <authorList>
            <consortium name="US DOE Joint Genome Institute (JGI-PGF)"/>
            <person name="Walter F."/>
            <person name="Albersmeier A."/>
            <person name="Kalinowski J."/>
            <person name="Ruckert C."/>
        </authorList>
    </citation>
    <scope>NUCLEOTIDE SEQUENCE</scope>
    <source>
        <strain evidence="1">JCM 4386</strain>
    </source>
</reference>
<evidence type="ECO:0000313" key="2">
    <source>
        <dbReference type="Proteomes" id="UP000606194"/>
    </source>
</evidence>
<evidence type="ECO:0000313" key="1">
    <source>
        <dbReference type="EMBL" id="GGR74014.1"/>
    </source>
</evidence>
<gene>
    <name evidence="1" type="ORF">GCM10010269_11250</name>
</gene>
<proteinExistence type="predicted"/>
<comment type="caution">
    <text evidence="1">The sequence shown here is derived from an EMBL/GenBank/DDBJ whole genome shotgun (WGS) entry which is preliminary data.</text>
</comment>
<sequence>MHRIFQHDLELFGRVSRILGLGLPAPVKITVLPTDLTETSPVERRVDTLFRLDNPEHGPFILAIEAQGRKDPSKPASWAYYTSYVWTKYRIPTALMVVCQDHATAAWAQQPVASGPPQLPTLTLKPLVVGPHNMPVITDPDEARADLALAALSAITHAADPDIGAILKTLSTALRGVPEDIADPIIEFTAQGLGKRPAKQIWRKLVAVDLSFYKSYISEEIRDEGRAQGRAQGRAEALLLVLEQRGIDVPEHIRERITDCNDPETLGRWLARSVTAPTAEDVVADE</sequence>
<accession>A0A918L210</accession>
<dbReference type="Proteomes" id="UP000606194">
    <property type="component" value="Unassembled WGS sequence"/>
</dbReference>
<name>A0A918L210_9ACTN</name>
<dbReference type="PANTHER" id="PTHR34613:SF1">
    <property type="entry name" value="SLL6017 PROTEIN"/>
    <property type="match status" value="1"/>
</dbReference>